<comment type="caution">
    <text evidence="2">The sequence shown here is derived from an EMBL/GenBank/DDBJ whole genome shotgun (WGS) entry which is preliminary data.</text>
</comment>
<sequence>MFVTIVLSLRYVTLFTRHQLCPMFILFLNTGLFAIFKSFDST</sequence>
<evidence type="ECO:0000256" key="1">
    <source>
        <dbReference type="SAM" id="Phobius"/>
    </source>
</evidence>
<keyword evidence="3" id="KW-1185">Reference proteome</keyword>
<keyword evidence="1" id="KW-1133">Transmembrane helix</keyword>
<dbReference type="AlphaFoldDB" id="A0A9K3JLH1"/>
<dbReference type="Gramene" id="mRNA:HanXRQr2_Chr02g0051161">
    <property type="protein sequence ID" value="mRNA:HanXRQr2_Chr02g0051161"/>
    <property type="gene ID" value="HanXRQr2_Chr02g0051161"/>
</dbReference>
<feature type="transmembrane region" description="Helical" evidence="1">
    <location>
        <begin position="20"/>
        <end position="39"/>
    </location>
</feature>
<protein>
    <submittedName>
        <fullName evidence="2">Uncharacterized protein</fullName>
    </submittedName>
</protein>
<dbReference type="EMBL" id="MNCJ02000317">
    <property type="protein sequence ID" value="KAF5817284.1"/>
    <property type="molecule type" value="Genomic_DNA"/>
</dbReference>
<proteinExistence type="predicted"/>
<evidence type="ECO:0000313" key="3">
    <source>
        <dbReference type="Proteomes" id="UP000215914"/>
    </source>
</evidence>
<reference evidence="2" key="1">
    <citation type="journal article" date="2017" name="Nature">
        <title>The sunflower genome provides insights into oil metabolism, flowering and Asterid evolution.</title>
        <authorList>
            <person name="Badouin H."/>
            <person name="Gouzy J."/>
            <person name="Grassa C.J."/>
            <person name="Murat F."/>
            <person name="Staton S.E."/>
            <person name="Cottret L."/>
            <person name="Lelandais-Briere C."/>
            <person name="Owens G.L."/>
            <person name="Carrere S."/>
            <person name="Mayjonade B."/>
            <person name="Legrand L."/>
            <person name="Gill N."/>
            <person name="Kane N.C."/>
            <person name="Bowers J.E."/>
            <person name="Hubner S."/>
            <person name="Bellec A."/>
            <person name="Berard A."/>
            <person name="Berges H."/>
            <person name="Blanchet N."/>
            <person name="Boniface M.C."/>
            <person name="Brunel D."/>
            <person name="Catrice O."/>
            <person name="Chaidir N."/>
            <person name="Claudel C."/>
            <person name="Donnadieu C."/>
            <person name="Faraut T."/>
            <person name="Fievet G."/>
            <person name="Helmstetter N."/>
            <person name="King M."/>
            <person name="Knapp S.J."/>
            <person name="Lai Z."/>
            <person name="Le Paslier M.C."/>
            <person name="Lippi Y."/>
            <person name="Lorenzon L."/>
            <person name="Mandel J.R."/>
            <person name="Marage G."/>
            <person name="Marchand G."/>
            <person name="Marquand E."/>
            <person name="Bret-Mestries E."/>
            <person name="Morien E."/>
            <person name="Nambeesan S."/>
            <person name="Nguyen T."/>
            <person name="Pegot-Espagnet P."/>
            <person name="Pouilly N."/>
            <person name="Raftis F."/>
            <person name="Sallet E."/>
            <person name="Schiex T."/>
            <person name="Thomas J."/>
            <person name="Vandecasteele C."/>
            <person name="Vares D."/>
            <person name="Vear F."/>
            <person name="Vautrin S."/>
            <person name="Crespi M."/>
            <person name="Mangin B."/>
            <person name="Burke J.M."/>
            <person name="Salse J."/>
            <person name="Munos S."/>
            <person name="Vincourt P."/>
            <person name="Rieseberg L.H."/>
            <person name="Langlade N.B."/>
        </authorList>
    </citation>
    <scope>NUCLEOTIDE SEQUENCE</scope>
    <source>
        <tissue evidence="2">Leaves</tissue>
    </source>
</reference>
<gene>
    <name evidence="2" type="ORF">HanXRQr2_Chr02g0051161</name>
</gene>
<keyword evidence="1" id="KW-0472">Membrane</keyword>
<name>A0A9K3JLH1_HELAN</name>
<organism evidence="2 3">
    <name type="scientific">Helianthus annuus</name>
    <name type="common">Common sunflower</name>
    <dbReference type="NCBI Taxonomy" id="4232"/>
    <lineage>
        <taxon>Eukaryota</taxon>
        <taxon>Viridiplantae</taxon>
        <taxon>Streptophyta</taxon>
        <taxon>Embryophyta</taxon>
        <taxon>Tracheophyta</taxon>
        <taxon>Spermatophyta</taxon>
        <taxon>Magnoliopsida</taxon>
        <taxon>eudicotyledons</taxon>
        <taxon>Gunneridae</taxon>
        <taxon>Pentapetalae</taxon>
        <taxon>asterids</taxon>
        <taxon>campanulids</taxon>
        <taxon>Asterales</taxon>
        <taxon>Asteraceae</taxon>
        <taxon>Asteroideae</taxon>
        <taxon>Heliantheae alliance</taxon>
        <taxon>Heliantheae</taxon>
        <taxon>Helianthus</taxon>
    </lineage>
</organism>
<accession>A0A9K3JLH1</accession>
<dbReference type="Proteomes" id="UP000215914">
    <property type="component" value="Unassembled WGS sequence"/>
</dbReference>
<evidence type="ECO:0000313" key="2">
    <source>
        <dbReference type="EMBL" id="KAF5817284.1"/>
    </source>
</evidence>
<keyword evidence="1" id="KW-0812">Transmembrane</keyword>
<reference evidence="2" key="2">
    <citation type="submission" date="2020-06" db="EMBL/GenBank/DDBJ databases">
        <title>Helianthus annuus Genome sequencing and assembly Release 2.</title>
        <authorList>
            <person name="Gouzy J."/>
            <person name="Langlade N."/>
            <person name="Munos S."/>
        </authorList>
    </citation>
    <scope>NUCLEOTIDE SEQUENCE</scope>
    <source>
        <tissue evidence="2">Leaves</tissue>
    </source>
</reference>